<protein>
    <submittedName>
        <fullName evidence="2">Uncharacterized protein</fullName>
    </submittedName>
</protein>
<dbReference type="GeneID" id="45523210"/>
<accession>A0ABN5UIZ0</accession>
<evidence type="ECO:0000256" key="1">
    <source>
        <dbReference type="SAM" id="MobiDB-lite"/>
    </source>
</evidence>
<keyword evidence="3" id="KW-1185">Reference proteome</keyword>
<gene>
    <name evidence="2" type="ORF">PP4_16770</name>
</gene>
<evidence type="ECO:0000313" key="3">
    <source>
        <dbReference type="Proteomes" id="UP000016702"/>
    </source>
</evidence>
<feature type="region of interest" description="Disordered" evidence="1">
    <location>
        <begin position="73"/>
        <end position="110"/>
    </location>
</feature>
<dbReference type="RefSeq" id="WP_016498788.1">
    <property type="nucleotide sequence ID" value="NC_021505.1"/>
</dbReference>
<dbReference type="Proteomes" id="UP000016702">
    <property type="component" value="Chromosome"/>
</dbReference>
<dbReference type="EMBL" id="AP013070">
    <property type="protein sequence ID" value="BAN53530.1"/>
    <property type="molecule type" value="Genomic_DNA"/>
</dbReference>
<organism evidence="2 3">
    <name type="scientific">Pseudomonas putida NBRC 14164</name>
    <dbReference type="NCBI Taxonomy" id="1211579"/>
    <lineage>
        <taxon>Bacteria</taxon>
        <taxon>Pseudomonadati</taxon>
        <taxon>Pseudomonadota</taxon>
        <taxon>Gammaproteobacteria</taxon>
        <taxon>Pseudomonadales</taxon>
        <taxon>Pseudomonadaceae</taxon>
        <taxon>Pseudomonas</taxon>
    </lineage>
</organism>
<name>A0ABN5UIZ0_PSEPU</name>
<evidence type="ECO:0000313" key="2">
    <source>
        <dbReference type="EMBL" id="BAN53530.1"/>
    </source>
</evidence>
<sequence length="644" mass="72712">MKLQHQTSIDFLQRHNACLDQDLRIFTGVHQAEKLNEITSPEYSLPVRNNKSLQADKFVAGWDCLRLDAQNDTEDPRLGYSKNENQIKPENYEPSSKRLRSNSYAEQQVRPPTAERNFFFTASNPTDNSAIAFKVDDFYKKSVMESSFVSQEIASESVNQSVETSRRLDAVVNQSALSKNQKFCIDPKTGKGLPYLHERDRQYENILSGSEDINVFLPGYATGDRYTLIFTALIEPRLNISISYSNGDPKEEKAAKEAYDVIVGALRSNGDANPEKRVTLLSYNGESLKSVRESLDSPRTKSLFEYMGGAKSSPLMCGEGDAPHVFHISVTTEIINRHFQDATTSKAEKYLDVREKLGNLVSASDRQKIDALVDKLVEFHGIKEGDVALWIADREFANEREAEAISRPKMFDLIAQHLKSQGFGAYNIADTYINRASPADDNEAVVNRHPYRLSGMPHIGRFWAAKVDGSQLLAPRENQWFFMDKLLTKTGGRLIGIRSGALEPFALMGHNVIYLEHKNMFTPERHASWQGNIPYRRLITENTTGYLKLNTEIKRDEIRREMISMAENRKLQNGMERNSSKAFIGLSKSSTDLARLQNAFGMINDDIDKGVLSQNELKVLTEMLTSEDITSTASDVINECELLK</sequence>
<proteinExistence type="predicted"/>
<reference evidence="2 3" key="1">
    <citation type="journal article" date="2014" name="Genome Announc.">
        <title>The Complete Genome Sequence of Pseudomonas putida NBRC 14164T Confirms High Intraspecies Variation.</title>
        <authorList>
            <person name="Ohji S."/>
            <person name="Yamazoe A."/>
            <person name="Hosoyama A."/>
            <person name="Tsuchikane K."/>
            <person name="Ezaki T."/>
            <person name="Fujita N."/>
        </authorList>
    </citation>
    <scope>NUCLEOTIDE SEQUENCE [LARGE SCALE GENOMIC DNA]</scope>
    <source>
        <strain evidence="2 3">NBRC 14164</strain>
    </source>
</reference>